<keyword evidence="4" id="KW-0233">DNA recombination</keyword>
<dbReference type="PANTHER" id="PTHR30349">
    <property type="entry name" value="PHAGE INTEGRASE-RELATED"/>
    <property type="match status" value="1"/>
</dbReference>
<dbReference type="InterPro" id="IPR013762">
    <property type="entry name" value="Integrase-like_cat_sf"/>
</dbReference>
<dbReference type="Proteomes" id="UP000196816">
    <property type="component" value="Chromosome"/>
</dbReference>
<dbReference type="InterPro" id="IPR002104">
    <property type="entry name" value="Integrase_catalytic"/>
</dbReference>
<name>A0AAC9SQA3_ACEPA</name>
<evidence type="ECO:0000256" key="2">
    <source>
        <dbReference type="ARBA" id="ARBA00022908"/>
    </source>
</evidence>
<dbReference type="InterPro" id="IPR046668">
    <property type="entry name" value="DUF6538"/>
</dbReference>
<dbReference type="Pfam" id="PF00589">
    <property type="entry name" value="Phage_integrase"/>
    <property type="match status" value="1"/>
</dbReference>
<comment type="similarity">
    <text evidence="1">Belongs to the 'phage' integrase family.</text>
</comment>
<dbReference type="CDD" id="cd01184">
    <property type="entry name" value="INT_C_like_1"/>
    <property type="match status" value="1"/>
</dbReference>
<keyword evidence="3" id="KW-0238">DNA-binding</keyword>
<protein>
    <recommendedName>
        <fullName evidence="5">Tyr recombinase domain-containing protein</fullName>
    </recommendedName>
</protein>
<evidence type="ECO:0000256" key="4">
    <source>
        <dbReference type="ARBA" id="ARBA00023172"/>
    </source>
</evidence>
<dbReference type="RefSeq" id="WP_250698399.1">
    <property type="nucleotide sequence ID" value="NZ_CP021922.1"/>
</dbReference>
<evidence type="ECO:0000313" key="7">
    <source>
        <dbReference type="Proteomes" id="UP000196816"/>
    </source>
</evidence>
<dbReference type="AlphaFoldDB" id="A0AAC9SQA3"/>
<dbReference type="PROSITE" id="PS51898">
    <property type="entry name" value="TYR_RECOMBINASE"/>
    <property type="match status" value="1"/>
</dbReference>
<dbReference type="GO" id="GO:0015074">
    <property type="term" value="P:DNA integration"/>
    <property type="evidence" value="ECO:0007669"/>
    <property type="project" value="UniProtKB-KW"/>
</dbReference>
<dbReference type="SUPFAM" id="SSF56349">
    <property type="entry name" value="DNA breaking-rejoining enzymes"/>
    <property type="match status" value="1"/>
</dbReference>
<dbReference type="PANTHER" id="PTHR30349:SF41">
    <property type="entry name" value="INTEGRASE_RECOMBINASE PROTEIN MJ0367-RELATED"/>
    <property type="match status" value="1"/>
</dbReference>
<evidence type="ECO:0000313" key="6">
    <source>
        <dbReference type="EMBL" id="ASC05427.1"/>
    </source>
</evidence>
<proteinExistence type="inferred from homology"/>
<dbReference type="GO" id="GO:0003677">
    <property type="term" value="F:DNA binding"/>
    <property type="evidence" value="ECO:0007669"/>
    <property type="project" value="UniProtKB-KW"/>
</dbReference>
<feature type="domain" description="Tyr recombinase" evidence="5">
    <location>
        <begin position="333"/>
        <end position="529"/>
    </location>
</feature>
<dbReference type="GO" id="GO:0006310">
    <property type="term" value="P:DNA recombination"/>
    <property type="evidence" value="ECO:0007669"/>
    <property type="project" value="UniProtKB-KW"/>
</dbReference>
<evidence type="ECO:0000256" key="3">
    <source>
        <dbReference type="ARBA" id="ARBA00023125"/>
    </source>
</evidence>
<dbReference type="Pfam" id="PF20172">
    <property type="entry name" value="DUF6538"/>
    <property type="match status" value="1"/>
</dbReference>
<evidence type="ECO:0000256" key="1">
    <source>
        <dbReference type="ARBA" id="ARBA00008857"/>
    </source>
</evidence>
<keyword evidence="2" id="KW-0229">DNA integration</keyword>
<dbReference type="EMBL" id="CP021922">
    <property type="protein sequence ID" value="ASC05427.1"/>
    <property type="molecule type" value="Genomic_DNA"/>
</dbReference>
<sequence length="542" mass="60769">MLALVGTHYHFRRVVPVALRPLFGKTEFWISLKTGNKSEARLSAMALHAQTSALFRTARTMTDPAQSKPLTKDDLLALYEDIIKRQEEVIEITERNAAEQLKVERYTASMTRYEDLLKTRAFLTYSTDALERLNQHIITLRQDMITGKMQDKASLASKTEEIERLHDTLVKMFQTGPVLSLAPGAVPPSHQLASSTPSPIPAVPSSPRLTEALQLALLADSQKSDATKKETARTVALFVQAFGDKPVQEITGRVAGEFRDLLFSLPSSYAKGKQDMDLNAEVERAQEFDLPTLSGKSVKNHFMRLSALWNQLIRREIAEKNPWSNWDFDLTKRNPRRAWTDDELALLSSSAWTCSTISQATFAGITLIAAYSGMRLGEICNLRNEDIQDVDGIPCFLIRPHPEDKWIPKTEAGTRNVPIHSGLLDWGILDFKKEGEKFLFSELKTPKSGPRGTDFGRNFSKFKTTIGLSAAITFHSFRHTISTRLRNQAGDLRELWIDALLGHEASHKSQGATTYLSGITTENLRQTVEAVRYPTLSLRGNL</sequence>
<dbReference type="InterPro" id="IPR011010">
    <property type="entry name" value="DNA_brk_join_enz"/>
</dbReference>
<evidence type="ECO:0000259" key="5">
    <source>
        <dbReference type="PROSITE" id="PS51898"/>
    </source>
</evidence>
<dbReference type="Gene3D" id="1.10.443.10">
    <property type="entry name" value="Intergrase catalytic core"/>
    <property type="match status" value="1"/>
</dbReference>
<gene>
    <name evidence="6" type="ORF">S101468_01164</name>
</gene>
<reference evidence="6 7" key="1">
    <citation type="submission" date="2017-06" db="EMBL/GenBank/DDBJ databases">
        <title>Genome sequence of Acetobacter pasteurianus subsp. pasteurianus strain SRCM101468.</title>
        <authorList>
            <person name="Cho S.H."/>
        </authorList>
    </citation>
    <scope>NUCLEOTIDE SEQUENCE [LARGE SCALE GENOMIC DNA]</scope>
    <source>
        <strain evidence="6 7">SRCM101468</strain>
    </source>
</reference>
<organism evidence="6 7">
    <name type="scientific">Acetobacter pasteurianus subsp. pasteurianus</name>
    <dbReference type="NCBI Taxonomy" id="481145"/>
    <lineage>
        <taxon>Bacteria</taxon>
        <taxon>Pseudomonadati</taxon>
        <taxon>Pseudomonadota</taxon>
        <taxon>Alphaproteobacteria</taxon>
        <taxon>Acetobacterales</taxon>
        <taxon>Acetobacteraceae</taxon>
        <taxon>Acetobacter</taxon>
    </lineage>
</organism>
<accession>A0AAC9SQA3</accession>
<dbReference type="InterPro" id="IPR050090">
    <property type="entry name" value="Tyrosine_recombinase_XerCD"/>
</dbReference>